<feature type="chain" id="PRO_5039592264" description="Outer membrane protein beta-barrel domain-containing protein" evidence="1">
    <location>
        <begin position="22"/>
        <end position="177"/>
    </location>
</feature>
<protein>
    <recommendedName>
        <fullName evidence="4">Outer membrane protein beta-barrel domain-containing protein</fullName>
    </recommendedName>
</protein>
<evidence type="ECO:0008006" key="4">
    <source>
        <dbReference type="Google" id="ProtNLM"/>
    </source>
</evidence>
<gene>
    <name evidence="2" type="ORF">IPO85_09250</name>
</gene>
<comment type="caution">
    <text evidence="2">The sequence shown here is derived from an EMBL/GenBank/DDBJ whole genome shotgun (WGS) entry which is preliminary data.</text>
</comment>
<feature type="signal peptide" evidence="1">
    <location>
        <begin position="1"/>
        <end position="21"/>
    </location>
</feature>
<keyword evidence="1" id="KW-0732">Signal</keyword>
<evidence type="ECO:0000313" key="3">
    <source>
        <dbReference type="Proteomes" id="UP000808349"/>
    </source>
</evidence>
<dbReference type="AlphaFoldDB" id="A0A9D7S9F7"/>
<organism evidence="2 3">
    <name type="scientific">Candidatus Defluviibacterium haderslevense</name>
    <dbReference type="NCBI Taxonomy" id="2981993"/>
    <lineage>
        <taxon>Bacteria</taxon>
        <taxon>Pseudomonadati</taxon>
        <taxon>Bacteroidota</taxon>
        <taxon>Saprospiria</taxon>
        <taxon>Saprospirales</taxon>
        <taxon>Saprospiraceae</taxon>
        <taxon>Candidatus Defluviibacterium</taxon>
    </lineage>
</organism>
<sequence length="177" mass="19269">MKFKILTSLLLVVLLNTTSFAQNFEKGDKALGFGIGFGTNYYGSQAIPPVSVSFDLGIHEKISVGAIFGFGTNTYSYSSLYKWRYTHILFGARGNYHWGKHISALPEKLDLYAGAFLGFDVVKVDYDGYTGIDGEDYGGLILGGQVGARWYFSDKFAAFVEGGVGLSAARLGVTLRL</sequence>
<evidence type="ECO:0000256" key="1">
    <source>
        <dbReference type="SAM" id="SignalP"/>
    </source>
</evidence>
<evidence type="ECO:0000313" key="2">
    <source>
        <dbReference type="EMBL" id="MBK9717683.1"/>
    </source>
</evidence>
<accession>A0A9D7S9F7</accession>
<reference evidence="2 3" key="1">
    <citation type="submission" date="2020-10" db="EMBL/GenBank/DDBJ databases">
        <title>Connecting structure to function with the recovery of over 1000 high-quality activated sludge metagenome-assembled genomes encoding full-length rRNA genes using long-read sequencing.</title>
        <authorList>
            <person name="Singleton C.M."/>
            <person name="Petriglieri F."/>
            <person name="Kristensen J.M."/>
            <person name="Kirkegaard R.H."/>
            <person name="Michaelsen T.Y."/>
            <person name="Andersen M.H."/>
            <person name="Karst S.M."/>
            <person name="Dueholm M.S."/>
            <person name="Nielsen P.H."/>
            <person name="Albertsen M."/>
        </authorList>
    </citation>
    <scope>NUCLEOTIDE SEQUENCE [LARGE SCALE GENOMIC DNA]</scope>
    <source>
        <strain evidence="2">Ribe_18-Q3-R11-54_BAT3C.373</strain>
    </source>
</reference>
<name>A0A9D7S9F7_9BACT</name>
<proteinExistence type="predicted"/>
<dbReference type="Proteomes" id="UP000808349">
    <property type="component" value="Unassembled WGS sequence"/>
</dbReference>
<dbReference type="EMBL" id="JADKFW010000005">
    <property type="protein sequence ID" value="MBK9717683.1"/>
    <property type="molecule type" value="Genomic_DNA"/>
</dbReference>